<evidence type="ECO:0000313" key="1">
    <source>
        <dbReference type="EMBL" id="CCD13448.1"/>
    </source>
</evidence>
<name>F9W8B6_TRYCI</name>
<evidence type="ECO:0000313" key="2">
    <source>
        <dbReference type="Proteomes" id="UP000000702"/>
    </source>
</evidence>
<dbReference type="Proteomes" id="UP000000702">
    <property type="component" value="Unassembled WGS sequence"/>
</dbReference>
<sequence length="150" mass="17714">MEVKLGSCFFLNWFLIRKRKYDIKYITCFQKKGRKNELLTHLKRFSFFQLVPSDSVFLKAYYYCHYYCLKSVLLLKTLSKFQVFFETAGVRGRVILFLRAENFSSFCSFFCPHENIRKPVKGSRCLAVARKGWPASHSPSFLSFNKSIVK</sequence>
<organism evidence="1 2">
    <name type="scientific">Trypanosoma congolense (strain IL3000)</name>
    <dbReference type="NCBI Taxonomy" id="1068625"/>
    <lineage>
        <taxon>Eukaryota</taxon>
        <taxon>Discoba</taxon>
        <taxon>Euglenozoa</taxon>
        <taxon>Kinetoplastea</taxon>
        <taxon>Metakinetoplastina</taxon>
        <taxon>Trypanosomatida</taxon>
        <taxon>Trypanosomatidae</taxon>
        <taxon>Trypanosoma</taxon>
        <taxon>Nannomonas</taxon>
    </lineage>
</organism>
<keyword evidence="2" id="KW-1185">Reference proteome</keyword>
<comment type="caution">
    <text evidence="1">The sequence shown here is derived from an EMBL/GenBank/DDBJ whole genome shotgun (WGS) entry which is preliminary data.</text>
</comment>
<reference evidence="2" key="1">
    <citation type="submission" date="2011-07" db="EMBL/GenBank/DDBJ databases">
        <title>Divergent evolution of antigenic variation in African trypanosomes.</title>
        <authorList>
            <person name="Jackson A.P."/>
            <person name="Berry A."/>
            <person name="Allison H.C."/>
            <person name="Burton P."/>
            <person name="Anderson J."/>
            <person name="Aslett M."/>
            <person name="Brown R."/>
            <person name="Corton N."/>
            <person name="Harris D."/>
            <person name="Hauser H."/>
            <person name="Gamble J."/>
            <person name="Gilderthorp R."/>
            <person name="McQuillan J."/>
            <person name="Quail M.A."/>
            <person name="Sanders M."/>
            <person name="Van Tonder A."/>
            <person name="Ginger M.L."/>
            <person name="Donelson J.E."/>
            <person name="Field M.C."/>
            <person name="Barry J.D."/>
            <person name="Berriman M."/>
            <person name="Hertz-Fowler C."/>
        </authorList>
    </citation>
    <scope>NUCLEOTIDE SEQUENCE [LARGE SCALE GENOMIC DNA]</scope>
    <source>
        <strain evidence="2">IL3000</strain>
    </source>
</reference>
<dbReference type="EMBL" id="CAEQ01001159">
    <property type="protein sequence ID" value="CCD13448.1"/>
    <property type="molecule type" value="Genomic_DNA"/>
</dbReference>
<proteinExistence type="predicted"/>
<protein>
    <submittedName>
        <fullName evidence="1">WGS project CAEQ00000000 data, annotated contig 1725</fullName>
    </submittedName>
</protein>
<dbReference type="VEuPathDB" id="TriTrypDB:TcIL3000_0_41970"/>
<gene>
    <name evidence="1" type="ORF">TCIL3000_0_41970</name>
</gene>
<reference evidence="1 2" key="2">
    <citation type="journal article" date="2012" name="Proc. Natl. Acad. Sci. U.S.A.">
        <title>Antigenic diversity is generated by distinct evolutionary mechanisms in African trypanosome species.</title>
        <authorList>
            <person name="Jackson A.P."/>
            <person name="Berry A."/>
            <person name="Aslett M."/>
            <person name="Allison H.C."/>
            <person name="Burton P."/>
            <person name="Vavrova-Anderson J."/>
            <person name="Brown R."/>
            <person name="Browne H."/>
            <person name="Corton N."/>
            <person name="Hauser H."/>
            <person name="Gamble J."/>
            <person name="Gilderthorp R."/>
            <person name="Marcello L."/>
            <person name="McQuillan J."/>
            <person name="Otto T.D."/>
            <person name="Quail M.A."/>
            <person name="Sanders M.J."/>
            <person name="van Tonder A."/>
            <person name="Ginger M.L."/>
            <person name="Field M.C."/>
            <person name="Barry J.D."/>
            <person name="Hertz-Fowler C."/>
            <person name="Berriman M."/>
        </authorList>
    </citation>
    <scope>NUCLEOTIDE SEQUENCE [LARGE SCALE GENOMIC DNA]</scope>
    <source>
        <strain evidence="1 2">IL3000</strain>
    </source>
</reference>
<dbReference type="AlphaFoldDB" id="F9W8B6"/>
<accession>F9W8B6</accession>